<evidence type="ECO:0000313" key="2">
    <source>
        <dbReference type="Proteomes" id="UP001473424"/>
    </source>
</evidence>
<protein>
    <submittedName>
        <fullName evidence="1">Uncharacterized protein</fullName>
    </submittedName>
</protein>
<dbReference type="Proteomes" id="UP001473424">
    <property type="component" value="Plasmid pSAP_1"/>
</dbReference>
<evidence type="ECO:0000313" key="1">
    <source>
        <dbReference type="EMBL" id="BET39675.1"/>
    </source>
</evidence>
<reference evidence="2" key="1">
    <citation type="journal article" date="2024" name="FEMS Microbiol. Lett.">
        <title>Genomic insights into Spiroplasma endosymbionts that induce male-killing and protective phenotypes in the pea aphid.</title>
        <authorList>
            <person name="Arai H."/>
            <person name="Legeai F."/>
            <person name="Kageyama D."/>
            <person name="Sugio A."/>
            <person name="Simon J.C."/>
        </authorList>
    </citation>
    <scope>NUCLEOTIDE SEQUENCE [LARGE SCALE GENOMIC DNA]</scope>
    <source>
        <strain evidence="2">sAp269</strain>
        <plasmid evidence="2">pSAP_1</plasmid>
    </source>
</reference>
<proteinExistence type="predicted"/>
<keyword evidence="1" id="KW-0614">Plasmid</keyword>
<accession>A0ABM8JQS9</accession>
<dbReference type="EMBL" id="AP028956">
    <property type="protein sequence ID" value="BET39675.1"/>
    <property type="molecule type" value="Genomic_DNA"/>
</dbReference>
<dbReference type="RefSeq" id="WP_353307295.1">
    <property type="nucleotide sequence ID" value="NZ_AP028956.1"/>
</dbReference>
<keyword evidence="2" id="KW-1185">Reference proteome</keyword>
<gene>
    <name evidence="1" type="ORF">SAP269_22640</name>
</gene>
<sequence>MQFKWWKLQKGMGIRVKISNDIDNQTGKKKYCPAIVIKSYPGHVKVQLMTTEPSSHDYFKIKINNQIQYIRPIYYKTIKFNEIGNIWKDKFNNPIQLDKSSTLFTKIQEMEIKENLGYEINLNRKIKN</sequence>
<geneLocation type="plasmid" evidence="1 2">
    <name>pSAP_1</name>
</geneLocation>
<name>A0ABM8JQS9_9MOLU</name>
<organism evidence="1 2">
    <name type="scientific">Spiroplasma ixodetis</name>
    <dbReference type="NCBI Taxonomy" id="2141"/>
    <lineage>
        <taxon>Bacteria</taxon>
        <taxon>Bacillati</taxon>
        <taxon>Mycoplasmatota</taxon>
        <taxon>Mollicutes</taxon>
        <taxon>Entomoplasmatales</taxon>
        <taxon>Spiroplasmataceae</taxon>
        <taxon>Spiroplasma</taxon>
    </lineage>
</organism>